<accession>A0AAV4PAD5</accession>
<name>A0AAV4PAD5_9ARAC</name>
<dbReference type="AlphaFoldDB" id="A0AAV4PAD5"/>
<dbReference type="Proteomes" id="UP001054837">
    <property type="component" value="Unassembled WGS sequence"/>
</dbReference>
<proteinExistence type="predicted"/>
<evidence type="ECO:0000313" key="2">
    <source>
        <dbReference type="Proteomes" id="UP001054837"/>
    </source>
</evidence>
<reference evidence="1 2" key="1">
    <citation type="submission" date="2021-06" db="EMBL/GenBank/DDBJ databases">
        <title>Caerostris darwini draft genome.</title>
        <authorList>
            <person name="Kono N."/>
            <person name="Arakawa K."/>
        </authorList>
    </citation>
    <scope>NUCLEOTIDE SEQUENCE [LARGE SCALE GENOMIC DNA]</scope>
</reference>
<dbReference type="EMBL" id="BPLQ01002562">
    <property type="protein sequence ID" value="GIX93988.1"/>
    <property type="molecule type" value="Genomic_DNA"/>
</dbReference>
<evidence type="ECO:0000313" key="1">
    <source>
        <dbReference type="EMBL" id="GIX93988.1"/>
    </source>
</evidence>
<organism evidence="1 2">
    <name type="scientific">Caerostris darwini</name>
    <dbReference type="NCBI Taxonomy" id="1538125"/>
    <lineage>
        <taxon>Eukaryota</taxon>
        <taxon>Metazoa</taxon>
        <taxon>Ecdysozoa</taxon>
        <taxon>Arthropoda</taxon>
        <taxon>Chelicerata</taxon>
        <taxon>Arachnida</taxon>
        <taxon>Araneae</taxon>
        <taxon>Araneomorphae</taxon>
        <taxon>Entelegynae</taxon>
        <taxon>Araneoidea</taxon>
        <taxon>Araneidae</taxon>
        <taxon>Caerostris</taxon>
    </lineage>
</organism>
<comment type="caution">
    <text evidence="1">The sequence shown here is derived from an EMBL/GenBank/DDBJ whole genome shotgun (WGS) entry which is preliminary data.</text>
</comment>
<gene>
    <name evidence="1" type="ORF">CDAR_594221</name>
</gene>
<protein>
    <submittedName>
        <fullName evidence="1">Uncharacterized protein</fullName>
    </submittedName>
</protein>
<sequence length="191" mass="21854">MFLVIIAVSSSVPINSEKVPKDVPKQQRRQLSTTSLTSRQYGHFWTTMELSSAIQILNIHLIAIYFSLSSFTFLLEILTTVTGIPGQNCQIQLPSSLVLCTYKRNIRWYVNIESMLSGLKIVLMENKISMEFVECLLTISKDLFQKEEHGIERVTDRDNADTWTHSVLSRDLNICSEVIEAMRITPPCFHK</sequence>
<keyword evidence="2" id="KW-1185">Reference proteome</keyword>